<dbReference type="InterPro" id="IPR026444">
    <property type="entry name" value="Secre_tail"/>
</dbReference>
<dbReference type="Gene3D" id="2.60.120.260">
    <property type="entry name" value="Galactose-binding domain-like"/>
    <property type="match status" value="1"/>
</dbReference>
<evidence type="ECO:0000256" key="1">
    <source>
        <dbReference type="SAM" id="SignalP"/>
    </source>
</evidence>
<name>L8JM78_9BACT</name>
<dbReference type="GO" id="GO:0008237">
    <property type="term" value="F:metallopeptidase activity"/>
    <property type="evidence" value="ECO:0007669"/>
    <property type="project" value="InterPro"/>
</dbReference>
<dbReference type="eggNOG" id="COG3291">
    <property type="taxonomic scope" value="Bacteria"/>
</dbReference>
<dbReference type="NCBIfam" id="TIGR04183">
    <property type="entry name" value="Por_Secre_tail"/>
    <property type="match status" value="1"/>
</dbReference>
<dbReference type="OrthoDB" id="614750at2"/>
<sequence>MKNFLLSAFVISSFTIFQASAQKTNTITPSGKIVCYAKEVSEHTRILPKIAPGARTQANATFKVNYNGFTEDAKAAFQYAVDIWASTLQSPVVIHIEANWSQLESGVLGSAGWASVHANFDGAQKLNTFYPAALAEKMAGKTLNDSTDIVARFNSTTNWYLGTDGNPGANQYDLVSVVLHEIGHGLGFVDTFDFDNGTGSFGLTTFSIPMIYDTYVENIDDQIVFKDFSNNSENLGNQLISNNIYFNSPTATLNNGSRPRLYAPTTWNAGSSIAHLNESTYPAGNANSLMTPQIGMDEVMHDPGPITLDMLADMGWEFTYIDHSRLTNTENIAGPSYEVTATVTSDVGVEPGTVKLYYSLSGFENDTTIVDMTETEGVYSANITSANVASQTYAYFIKANDIEGRSFTKPGGAAETFFFFTTDVDTEAPEITHTPPPYVRESATKLVLEAVIKDFSALQDVTVEYIINDQTPLVADMQLTEPETDSLYRAVIDITPYNLLEGDSIRYSIIATDASAANNSATMPASGLYKLDVVGIAPAVDKYTNNFNSATDDFFQTSNFSITTPSGFNNPAIHSDHPYEDGAGPNRESNYVMEMRVPIIIAESDATITFDEVVLVEPGESGSSFGASNFWDYVIVEGTIDGGQTWKEFAPGYDSRANSDWLATYNGNISGDNSEAEGTAALYRPREIDMLENGHFSPGDEVLIRFRLFADAAAHGWGWAIDNLDIQVDTKPPVIRHDHLDYTLTSSEIKLESTITDNRAVDSVAIVTRVNGVEQELISLEPNVSNSYTVLINVAGMEVGDVLEYRIVAFDNNTPEPNVAYLPSADSFFEVPYIEFGNAIATYSNNFHASSDDFVGNFFSIATPSGFADGAIHSAHPYPVGFGEGNTSSYTYTFKKPVIISSEKPLMAFDEVVLVQPSTSATQDYVVVEGSKDGGTTWAPFLEGYDSKAINRNEWITAYNAGSNGSDDLYRYRIINLTSSGDFTAGDNVLIRFRLSSNSEVNAWGWAIDNLEIQNDNITGVEDNIAVRSLEAYPNPNATDLLHLKLNTNNIVRALDLRIISPGGQVVYQKTFTNVSPETVQTVPLNHIPNGLYAVQAVIDGQVITKKIMRSR</sequence>
<evidence type="ECO:0000313" key="3">
    <source>
        <dbReference type="EMBL" id="ELR69915.1"/>
    </source>
</evidence>
<dbReference type="SUPFAM" id="SSF55486">
    <property type="entry name" value="Metalloproteases ('zincins'), catalytic domain"/>
    <property type="match status" value="1"/>
</dbReference>
<keyword evidence="1" id="KW-0732">Signal</keyword>
<comment type="caution">
    <text evidence="3">The sequence shown here is derived from an EMBL/GenBank/DDBJ whole genome shotgun (WGS) entry which is preliminary data.</text>
</comment>
<protein>
    <recommendedName>
        <fullName evidence="2">Secretion system C-terminal sorting domain-containing protein</fullName>
    </recommendedName>
</protein>
<feature type="signal peptide" evidence="1">
    <location>
        <begin position="1"/>
        <end position="21"/>
    </location>
</feature>
<dbReference type="AlphaFoldDB" id="L8JM78"/>
<feature type="domain" description="Secretion system C-terminal sorting" evidence="2">
    <location>
        <begin position="1033"/>
        <end position="1108"/>
    </location>
</feature>
<gene>
    <name evidence="3" type="ORF">C900_04438</name>
</gene>
<dbReference type="STRING" id="1237149.C900_04438"/>
<dbReference type="InterPro" id="IPR024079">
    <property type="entry name" value="MetalloPept_cat_dom_sf"/>
</dbReference>
<dbReference type="eggNOG" id="COG4447">
    <property type="taxonomic scope" value="Bacteria"/>
</dbReference>
<dbReference type="Proteomes" id="UP000011135">
    <property type="component" value="Unassembled WGS sequence"/>
</dbReference>
<dbReference type="EMBL" id="AMZN01000064">
    <property type="protein sequence ID" value="ELR69915.1"/>
    <property type="molecule type" value="Genomic_DNA"/>
</dbReference>
<reference evidence="3 4" key="1">
    <citation type="submission" date="2012-12" db="EMBL/GenBank/DDBJ databases">
        <title>Genome assembly of Fulvivirga imtechensis AK7.</title>
        <authorList>
            <person name="Nupur N."/>
            <person name="Khatri I."/>
            <person name="Kumar R."/>
            <person name="Subramanian S."/>
            <person name="Pinnaka A."/>
        </authorList>
    </citation>
    <scope>NUCLEOTIDE SEQUENCE [LARGE SCALE GENOMIC DNA]</scope>
    <source>
        <strain evidence="3 4">AK7</strain>
    </source>
</reference>
<dbReference type="PATRIC" id="fig|1237149.3.peg.3954"/>
<dbReference type="Gene3D" id="3.40.390.10">
    <property type="entry name" value="Collagenase (Catalytic Domain)"/>
    <property type="match status" value="1"/>
</dbReference>
<dbReference type="Pfam" id="PF18962">
    <property type="entry name" value="Por_Secre_tail"/>
    <property type="match status" value="1"/>
</dbReference>
<evidence type="ECO:0000313" key="4">
    <source>
        <dbReference type="Proteomes" id="UP000011135"/>
    </source>
</evidence>
<keyword evidence="4" id="KW-1185">Reference proteome</keyword>
<evidence type="ECO:0000259" key="2">
    <source>
        <dbReference type="Pfam" id="PF18962"/>
    </source>
</evidence>
<accession>L8JM78</accession>
<proteinExistence type="predicted"/>
<organism evidence="3 4">
    <name type="scientific">Fulvivirga imtechensis AK7</name>
    <dbReference type="NCBI Taxonomy" id="1237149"/>
    <lineage>
        <taxon>Bacteria</taxon>
        <taxon>Pseudomonadati</taxon>
        <taxon>Bacteroidota</taxon>
        <taxon>Cytophagia</taxon>
        <taxon>Cytophagales</taxon>
        <taxon>Fulvivirgaceae</taxon>
        <taxon>Fulvivirga</taxon>
    </lineage>
</organism>
<dbReference type="RefSeq" id="WP_009581620.1">
    <property type="nucleotide sequence ID" value="NZ_AMZN01000064.1"/>
</dbReference>
<feature type="chain" id="PRO_5003994063" description="Secretion system C-terminal sorting domain-containing protein" evidence="1">
    <location>
        <begin position="22"/>
        <end position="1112"/>
    </location>
</feature>